<dbReference type="Proteomes" id="UP000228626">
    <property type="component" value="Unassembled WGS sequence"/>
</dbReference>
<feature type="transmembrane region" description="Helical" evidence="1">
    <location>
        <begin position="139"/>
        <end position="160"/>
    </location>
</feature>
<sequence length="299" mass="33687">MKYLSLAIGIAVFSIVLWSWFIPAPFAWILVWVVSLNIYAYIRMSPNPKVTKILGDLKTTTMFSLKSFLCVTIFFILRGYLTQLIDFTPFQVWTQFSSTGGAKSFLNYPAGKIIYELLFLLGVGWITTGAVFKKSKKCIYGISIFLFIAFGAQTMIYARYNGSQTAGALSAPLTDENVAGKIAAGGTVGGSYHLTKEVLFGPPKSKPTPPPRNLDWLAQKVTATSTRVCRVYNGDWFHYRNAAHGFWVIGSDLDEYYHNPTKPSEEREFDFSDIPPEGIDIFIYSDSLFDMDFRIIRKK</sequence>
<organism evidence="2 3">
    <name type="scientific">Candidatus Falkowbacteria bacterium CG10_big_fil_rev_8_21_14_0_10_43_10</name>
    <dbReference type="NCBI Taxonomy" id="1974567"/>
    <lineage>
        <taxon>Bacteria</taxon>
        <taxon>Candidatus Falkowiibacteriota</taxon>
    </lineage>
</organism>
<evidence type="ECO:0000256" key="1">
    <source>
        <dbReference type="SAM" id="Phobius"/>
    </source>
</evidence>
<comment type="caution">
    <text evidence="2">The sequence shown here is derived from an EMBL/GenBank/DDBJ whole genome shotgun (WGS) entry which is preliminary data.</text>
</comment>
<protein>
    <submittedName>
        <fullName evidence="2">Uncharacterized protein</fullName>
    </submittedName>
</protein>
<proteinExistence type="predicted"/>
<feature type="transmembrane region" description="Helical" evidence="1">
    <location>
        <begin position="63"/>
        <end position="81"/>
    </location>
</feature>
<reference evidence="3" key="1">
    <citation type="submission" date="2017-09" db="EMBL/GenBank/DDBJ databases">
        <title>Depth-based differentiation of microbial function through sediment-hosted aquifers and enrichment of novel symbionts in the deep terrestrial subsurface.</title>
        <authorList>
            <person name="Probst A.J."/>
            <person name="Ladd B."/>
            <person name="Jarett J.K."/>
            <person name="Geller-Mcgrath D.E."/>
            <person name="Sieber C.M.K."/>
            <person name="Emerson J.B."/>
            <person name="Anantharaman K."/>
            <person name="Thomas B.C."/>
            <person name="Malmstrom R."/>
            <person name="Stieglmeier M."/>
            <person name="Klingl A."/>
            <person name="Woyke T."/>
            <person name="Ryan C.M."/>
            <person name="Banfield J.F."/>
        </authorList>
    </citation>
    <scope>NUCLEOTIDE SEQUENCE [LARGE SCALE GENOMIC DNA]</scope>
</reference>
<dbReference type="EMBL" id="PFAR01000014">
    <property type="protein sequence ID" value="PIR93359.1"/>
    <property type="molecule type" value="Genomic_DNA"/>
</dbReference>
<keyword evidence="1" id="KW-0812">Transmembrane</keyword>
<name>A0A2H0V4J5_9BACT</name>
<dbReference type="AlphaFoldDB" id="A0A2H0V4J5"/>
<evidence type="ECO:0000313" key="3">
    <source>
        <dbReference type="Proteomes" id="UP000228626"/>
    </source>
</evidence>
<accession>A0A2H0V4J5</accession>
<evidence type="ECO:0000313" key="2">
    <source>
        <dbReference type="EMBL" id="PIR93359.1"/>
    </source>
</evidence>
<gene>
    <name evidence="2" type="ORF">COT99_01145</name>
</gene>
<keyword evidence="1" id="KW-1133">Transmembrane helix</keyword>
<feature type="transmembrane region" description="Helical" evidence="1">
    <location>
        <begin position="113"/>
        <end position="132"/>
    </location>
</feature>
<keyword evidence="1" id="KW-0472">Membrane</keyword>
<feature type="transmembrane region" description="Helical" evidence="1">
    <location>
        <begin position="20"/>
        <end position="42"/>
    </location>
</feature>